<evidence type="ECO:0000313" key="2">
    <source>
        <dbReference type="EMBL" id="MBA4640987.1"/>
    </source>
</evidence>
<organism evidence="2">
    <name type="scientific">Opuntia streptacantha</name>
    <name type="common">Prickly pear cactus</name>
    <name type="synonym">Opuntia cardona</name>
    <dbReference type="NCBI Taxonomy" id="393608"/>
    <lineage>
        <taxon>Eukaryota</taxon>
        <taxon>Viridiplantae</taxon>
        <taxon>Streptophyta</taxon>
        <taxon>Embryophyta</taxon>
        <taxon>Tracheophyta</taxon>
        <taxon>Spermatophyta</taxon>
        <taxon>Magnoliopsida</taxon>
        <taxon>eudicotyledons</taxon>
        <taxon>Gunneridae</taxon>
        <taxon>Pentapetalae</taxon>
        <taxon>Caryophyllales</taxon>
        <taxon>Cactineae</taxon>
        <taxon>Cactaceae</taxon>
        <taxon>Opuntioideae</taxon>
        <taxon>Opuntia</taxon>
    </lineage>
</organism>
<proteinExistence type="predicted"/>
<dbReference type="EMBL" id="GISG01122162">
    <property type="protein sequence ID" value="MBA4640987.1"/>
    <property type="molecule type" value="Transcribed_RNA"/>
</dbReference>
<accession>A0A7C9DGA3</accession>
<dbReference type="AlphaFoldDB" id="A0A7C9DGA3"/>
<feature type="compositionally biased region" description="Basic and acidic residues" evidence="1">
    <location>
        <begin position="185"/>
        <end position="201"/>
    </location>
</feature>
<protein>
    <submittedName>
        <fullName evidence="2">Uncharacterized protein</fullName>
    </submittedName>
</protein>
<evidence type="ECO:0000256" key="1">
    <source>
        <dbReference type="SAM" id="MobiDB-lite"/>
    </source>
</evidence>
<reference evidence="2" key="1">
    <citation type="journal article" date="2013" name="J. Plant Res.">
        <title>Effect of fungi and light on seed germination of three Opuntia species from semiarid lands of central Mexico.</title>
        <authorList>
            <person name="Delgado-Sanchez P."/>
            <person name="Jimenez-Bremont J.F."/>
            <person name="Guerrero-Gonzalez Mde L."/>
            <person name="Flores J."/>
        </authorList>
    </citation>
    <scope>NUCLEOTIDE SEQUENCE</scope>
    <source>
        <tissue evidence="2">Cladode</tissue>
    </source>
</reference>
<feature type="region of interest" description="Disordered" evidence="1">
    <location>
        <begin position="182"/>
        <end position="201"/>
    </location>
</feature>
<name>A0A7C9DGA3_OPUST</name>
<sequence length="201" mass="21210">MRSTEADRTEWAAGLLLVAERGLSGRVVLRFGGASKEKPGISDGFHGLDLTVGEAPREGTGFLDGADPDLLLIEEEDLFRVAEAPGMFDGTDGRRVGVDDLDVGREAGTVERDAGTVDRDGGIVGRDVGVEDLAAERVGIEDLAVERVGVEDLDGPHDGAEGLAVVLDGVDDLEGTVDLEDTEEIVDRVDANELEGLDNKE</sequence>
<reference evidence="2" key="2">
    <citation type="submission" date="2020-07" db="EMBL/GenBank/DDBJ databases">
        <authorList>
            <person name="Vera ALvarez R."/>
            <person name="Arias-Moreno D.M."/>
            <person name="Jimenez-Jacinto V."/>
            <person name="Jimenez-Bremont J.F."/>
            <person name="Swaminathan K."/>
            <person name="Moose S.P."/>
            <person name="Guerrero-Gonzalez M.L."/>
            <person name="Marino-Ramirez L."/>
            <person name="Landsman D."/>
            <person name="Rodriguez-Kessler M."/>
            <person name="Delgado-Sanchez P."/>
        </authorList>
    </citation>
    <scope>NUCLEOTIDE SEQUENCE</scope>
    <source>
        <tissue evidence="2">Cladode</tissue>
    </source>
</reference>